<organism evidence="3 4">
    <name type="scientific">Anaeramoeba flamelloides</name>
    <dbReference type="NCBI Taxonomy" id="1746091"/>
    <lineage>
        <taxon>Eukaryota</taxon>
        <taxon>Metamonada</taxon>
        <taxon>Anaeramoebidae</taxon>
        <taxon>Anaeramoeba</taxon>
    </lineage>
</organism>
<dbReference type="PANTHER" id="PTHR11839">
    <property type="entry name" value="UDP/ADP-SUGAR PYROPHOSPHATASE"/>
    <property type="match status" value="1"/>
</dbReference>
<feature type="domain" description="Nudix hydrolase" evidence="2">
    <location>
        <begin position="48"/>
        <end position="172"/>
    </location>
</feature>
<protein>
    <submittedName>
        <fullName evidence="3">Adp-sugar pyrophosphatase</fullName>
    </submittedName>
</protein>
<dbReference type="AlphaFoldDB" id="A0AAV7Z9T8"/>
<dbReference type="Gene3D" id="3.90.79.10">
    <property type="entry name" value="Nucleoside Triphosphate Pyrophosphohydrolase"/>
    <property type="match status" value="2"/>
</dbReference>
<dbReference type="PROSITE" id="PS51462">
    <property type="entry name" value="NUDIX"/>
    <property type="match status" value="1"/>
</dbReference>
<comment type="caution">
    <text evidence="3">The sequence shown here is derived from an EMBL/GenBank/DDBJ whole genome shotgun (WGS) entry which is preliminary data.</text>
</comment>
<dbReference type="InterPro" id="IPR000086">
    <property type="entry name" value="NUDIX_hydrolase_dom"/>
</dbReference>
<keyword evidence="1" id="KW-0378">Hydrolase</keyword>
<gene>
    <name evidence="3" type="ORF">M0812_14837</name>
</gene>
<sequence>MSIIKDETIKSGRFLSFGILTYKLKDEKTRMWEYVKRTTTPVKTKKNMGVDAIDVIAIIKQTQEIIIITQFRPPVKSYVVEFPSGLVDEGESVQEAAVRELKEEPVAYEPGLTNSKTVMVKVEIDLELEENKNPTQELEDEEDIEVHLVKISELQKTLHKFEENEMVVDVKLATFAVGVNF</sequence>
<dbReference type="GO" id="GO:0019693">
    <property type="term" value="P:ribose phosphate metabolic process"/>
    <property type="evidence" value="ECO:0007669"/>
    <property type="project" value="TreeGrafter"/>
</dbReference>
<accession>A0AAV7Z9T8</accession>
<dbReference type="InterPro" id="IPR015797">
    <property type="entry name" value="NUDIX_hydrolase-like_dom_sf"/>
</dbReference>
<dbReference type="GO" id="GO:0047631">
    <property type="term" value="F:ADP-ribose diphosphatase activity"/>
    <property type="evidence" value="ECO:0007669"/>
    <property type="project" value="TreeGrafter"/>
</dbReference>
<evidence type="ECO:0000259" key="2">
    <source>
        <dbReference type="PROSITE" id="PS51462"/>
    </source>
</evidence>
<dbReference type="Proteomes" id="UP001146793">
    <property type="component" value="Unassembled WGS sequence"/>
</dbReference>
<dbReference type="PANTHER" id="PTHR11839:SF1">
    <property type="entry name" value="ADP-SUGAR PYROPHOSPHATASE"/>
    <property type="match status" value="1"/>
</dbReference>
<evidence type="ECO:0000313" key="4">
    <source>
        <dbReference type="Proteomes" id="UP001146793"/>
    </source>
</evidence>
<dbReference type="GO" id="GO:0006753">
    <property type="term" value="P:nucleoside phosphate metabolic process"/>
    <property type="evidence" value="ECO:0007669"/>
    <property type="project" value="TreeGrafter"/>
</dbReference>
<dbReference type="Pfam" id="PF00293">
    <property type="entry name" value="NUDIX"/>
    <property type="match status" value="1"/>
</dbReference>
<name>A0AAV7Z9T8_9EUKA</name>
<dbReference type="EMBL" id="JANTQA010000032">
    <property type="protein sequence ID" value="KAJ3438822.1"/>
    <property type="molecule type" value="Genomic_DNA"/>
</dbReference>
<dbReference type="SUPFAM" id="SSF55811">
    <property type="entry name" value="Nudix"/>
    <property type="match status" value="1"/>
</dbReference>
<evidence type="ECO:0000313" key="3">
    <source>
        <dbReference type="EMBL" id="KAJ3438822.1"/>
    </source>
</evidence>
<evidence type="ECO:0000256" key="1">
    <source>
        <dbReference type="ARBA" id="ARBA00022801"/>
    </source>
</evidence>
<reference evidence="3" key="1">
    <citation type="submission" date="2022-08" db="EMBL/GenBank/DDBJ databases">
        <title>Novel sulphate-reducing endosymbionts in the free-living metamonad Anaeramoeba.</title>
        <authorList>
            <person name="Jerlstrom-Hultqvist J."/>
            <person name="Cepicka I."/>
            <person name="Gallot-Lavallee L."/>
            <person name="Salas-Leiva D."/>
            <person name="Curtis B.A."/>
            <person name="Zahonova K."/>
            <person name="Pipaliya S."/>
            <person name="Dacks J."/>
            <person name="Roger A.J."/>
        </authorList>
    </citation>
    <scope>NUCLEOTIDE SEQUENCE</scope>
    <source>
        <strain evidence="3">Busselton2</strain>
    </source>
</reference>
<dbReference type="CDD" id="cd18888">
    <property type="entry name" value="NUDIX_ADPRase_Nudt5"/>
    <property type="match status" value="1"/>
</dbReference>
<proteinExistence type="predicted"/>